<feature type="transmembrane region" description="Helical" evidence="7">
    <location>
        <begin position="224"/>
        <end position="244"/>
    </location>
</feature>
<feature type="transmembrane region" description="Helical" evidence="7">
    <location>
        <begin position="153"/>
        <end position="171"/>
    </location>
</feature>
<evidence type="ECO:0000256" key="6">
    <source>
        <dbReference type="ARBA" id="ARBA00023136"/>
    </source>
</evidence>
<feature type="domain" description="EamA" evidence="8">
    <location>
        <begin position="154"/>
        <end position="296"/>
    </location>
</feature>
<proteinExistence type="inferred from homology"/>
<dbReference type="InterPro" id="IPR051258">
    <property type="entry name" value="Diverse_Substrate_Transporter"/>
</dbReference>
<keyword evidence="5 7" id="KW-1133">Transmembrane helix</keyword>
<feature type="transmembrane region" description="Helical" evidence="7">
    <location>
        <begin position="96"/>
        <end position="117"/>
    </location>
</feature>
<protein>
    <submittedName>
        <fullName evidence="9">EamA family transporter</fullName>
    </submittedName>
</protein>
<keyword evidence="3" id="KW-1003">Cell membrane</keyword>
<dbReference type="PANTHER" id="PTHR42920:SF11">
    <property type="entry name" value="INNER MEMBRANE PROTEIN YTFF"/>
    <property type="match status" value="1"/>
</dbReference>
<name>A0ABT3C5Q7_9MYCO</name>
<comment type="subcellular location">
    <subcellularLocation>
        <location evidence="1">Cell membrane</location>
        <topology evidence="1">Multi-pass membrane protein</topology>
    </subcellularLocation>
</comment>
<evidence type="ECO:0000256" key="7">
    <source>
        <dbReference type="SAM" id="Phobius"/>
    </source>
</evidence>
<dbReference type="Proteomes" id="UP001526201">
    <property type="component" value="Unassembled WGS sequence"/>
</dbReference>
<evidence type="ECO:0000256" key="4">
    <source>
        <dbReference type="ARBA" id="ARBA00022692"/>
    </source>
</evidence>
<reference evidence="9 10" key="1">
    <citation type="journal article" date="2022" name="BMC Genomics">
        <title>Comparative genome analysis of mycobacteria focusing on tRNA and non-coding RNA.</title>
        <authorList>
            <person name="Behra P.R.K."/>
            <person name="Pettersson B.M.F."/>
            <person name="Ramesh M."/>
            <person name="Das S."/>
            <person name="Dasgupta S."/>
            <person name="Kirsebom L.A."/>
        </authorList>
    </citation>
    <scope>NUCLEOTIDE SEQUENCE [LARGE SCALE GENOMIC DNA]</scope>
    <source>
        <strain evidence="9 10">DSM 44078</strain>
    </source>
</reference>
<feature type="transmembrane region" description="Helical" evidence="7">
    <location>
        <begin position="256"/>
        <end position="274"/>
    </location>
</feature>
<dbReference type="InterPro" id="IPR000620">
    <property type="entry name" value="EamA_dom"/>
</dbReference>
<organism evidence="9 10">
    <name type="scientific">Mycolicibacterium komossense</name>
    <dbReference type="NCBI Taxonomy" id="1779"/>
    <lineage>
        <taxon>Bacteria</taxon>
        <taxon>Bacillati</taxon>
        <taxon>Actinomycetota</taxon>
        <taxon>Actinomycetes</taxon>
        <taxon>Mycobacteriales</taxon>
        <taxon>Mycobacteriaceae</taxon>
        <taxon>Mycolicibacterium</taxon>
    </lineage>
</organism>
<comment type="similarity">
    <text evidence="2">Belongs to the EamA transporter family.</text>
</comment>
<sequence>MKGPKAEAGVVLAITAAASFGISGPLLKPMIDAGWSPSALVIVRSLISALVLLVPGLYAARGRWSQTWHARYDIAMVGLIGVAASQLAFAQSLKTLPVGTAILIQYSAPVVIVLYRWIAGRAAPSASTMVASCLTLCGLFAVASPNIDNRLDLIGVLWATAAMVTVALYYVTASRVPHTVPAISAVVGSQIIGAAALLMLGFAGIIDTTITTTSPVLQGQHIPWWLPITTVGVIATALGFWASIAASRVLGSQKAAFFGTLEVAVAVTVAWLALAETPTAAQIIGGVFITAGVATMRTRYER</sequence>
<evidence type="ECO:0000256" key="5">
    <source>
        <dbReference type="ARBA" id="ARBA00022989"/>
    </source>
</evidence>
<feature type="transmembrane region" description="Helical" evidence="7">
    <location>
        <begin position="280"/>
        <end position="296"/>
    </location>
</feature>
<keyword evidence="6 7" id="KW-0472">Membrane</keyword>
<feature type="domain" description="EamA" evidence="8">
    <location>
        <begin position="9"/>
        <end position="142"/>
    </location>
</feature>
<feature type="transmembrane region" description="Helical" evidence="7">
    <location>
        <begin position="129"/>
        <end position="147"/>
    </location>
</feature>
<evidence type="ECO:0000313" key="10">
    <source>
        <dbReference type="Proteomes" id="UP001526201"/>
    </source>
</evidence>
<accession>A0ABT3C5Q7</accession>
<evidence type="ECO:0000313" key="9">
    <source>
        <dbReference type="EMBL" id="MCV7224745.1"/>
    </source>
</evidence>
<dbReference type="RefSeq" id="WP_264065496.1">
    <property type="nucleotide sequence ID" value="NZ_JACKTY010000010.1"/>
</dbReference>
<dbReference type="InterPro" id="IPR037185">
    <property type="entry name" value="EmrE-like"/>
</dbReference>
<feature type="transmembrane region" description="Helical" evidence="7">
    <location>
        <begin position="72"/>
        <end position="90"/>
    </location>
</feature>
<evidence type="ECO:0000256" key="3">
    <source>
        <dbReference type="ARBA" id="ARBA00022475"/>
    </source>
</evidence>
<feature type="transmembrane region" description="Helical" evidence="7">
    <location>
        <begin position="39"/>
        <end position="60"/>
    </location>
</feature>
<dbReference type="SUPFAM" id="SSF103481">
    <property type="entry name" value="Multidrug resistance efflux transporter EmrE"/>
    <property type="match status" value="2"/>
</dbReference>
<gene>
    <name evidence="9" type="ORF">H7J73_01635</name>
</gene>
<comment type="caution">
    <text evidence="9">The sequence shown here is derived from an EMBL/GenBank/DDBJ whole genome shotgun (WGS) entry which is preliminary data.</text>
</comment>
<feature type="transmembrane region" description="Helical" evidence="7">
    <location>
        <begin position="183"/>
        <end position="204"/>
    </location>
</feature>
<keyword evidence="10" id="KW-1185">Reference proteome</keyword>
<evidence type="ECO:0000256" key="2">
    <source>
        <dbReference type="ARBA" id="ARBA00007362"/>
    </source>
</evidence>
<keyword evidence="4 7" id="KW-0812">Transmembrane</keyword>
<evidence type="ECO:0000259" key="8">
    <source>
        <dbReference type="Pfam" id="PF00892"/>
    </source>
</evidence>
<dbReference type="Pfam" id="PF00892">
    <property type="entry name" value="EamA"/>
    <property type="match status" value="2"/>
</dbReference>
<evidence type="ECO:0000256" key="1">
    <source>
        <dbReference type="ARBA" id="ARBA00004651"/>
    </source>
</evidence>
<dbReference type="PANTHER" id="PTHR42920">
    <property type="entry name" value="OS03G0707200 PROTEIN-RELATED"/>
    <property type="match status" value="1"/>
</dbReference>
<dbReference type="EMBL" id="JACKTY010000010">
    <property type="protein sequence ID" value="MCV7224745.1"/>
    <property type="molecule type" value="Genomic_DNA"/>
</dbReference>